<evidence type="ECO:0000256" key="3">
    <source>
        <dbReference type="ARBA" id="ARBA00023125"/>
    </source>
</evidence>
<dbReference type="Pfam" id="PF00126">
    <property type="entry name" value="HTH_1"/>
    <property type="match status" value="1"/>
</dbReference>
<dbReference type="PANTHER" id="PTHR30419:SF28">
    <property type="entry name" value="HTH-TYPE TRANSCRIPTIONAL REGULATOR BSDA"/>
    <property type="match status" value="1"/>
</dbReference>
<dbReference type="GO" id="GO:0003700">
    <property type="term" value="F:DNA-binding transcription factor activity"/>
    <property type="evidence" value="ECO:0007669"/>
    <property type="project" value="InterPro"/>
</dbReference>
<dbReference type="FunFam" id="1.10.10.10:FF:000001">
    <property type="entry name" value="LysR family transcriptional regulator"/>
    <property type="match status" value="1"/>
</dbReference>
<accession>A0A4R1PZ21</accession>
<dbReference type="SUPFAM" id="SSF53850">
    <property type="entry name" value="Periplasmic binding protein-like II"/>
    <property type="match status" value="1"/>
</dbReference>
<reference evidence="6 7" key="1">
    <citation type="submission" date="2019-03" db="EMBL/GenBank/DDBJ databases">
        <title>Genomic Encyclopedia of Type Strains, Phase IV (KMG-IV): sequencing the most valuable type-strain genomes for metagenomic binning, comparative biology and taxonomic classification.</title>
        <authorList>
            <person name="Goeker M."/>
        </authorList>
    </citation>
    <scope>NUCLEOTIDE SEQUENCE [LARGE SCALE GENOMIC DNA]</scope>
    <source>
        <strain evidence="6 7">DSM 15969</strain>
    </source>
</reference>
<evidence type="ECO:0000313" key="6">
    <source>
        <dbReference type="EMBL" id="TCL33241.1"/>
    </source>
</evidence>
<evidence type="ECO:0000259" key="5">
    <source>
        <dbReference type="PROSITE" id="PS50931"/>
    </source>
</evidence>
<dbReference type="SUPFAM" id="SSF46785">
    <property type="entry name" value="Winged helix' DNA-binding domain"/>
    <property type="match status" value="1"/>
</dbReference>
<dbReference type="GO" id="GO:0003677">
    <property type="term" value="F:DNA binding"/>
    <property type="evidence" value="ECO:0007669"/>
    <property type="project" value="UniProtKB-KW"/>
</dbReference>
<gene>
    <name evidence="6" type="ORF">EV210_11814</name>
</gene>
<evidence type="ECO:0000256" key="4">
    <source>
        <dbReference type="ARBA" id="ARBA00023163"/>
    </source>
</evidence>
<comment type="caution">
    <text evidence="6">The sequence shown here is derived from an EMBL/GenBank/DDBJ whole genome shotgun (WGS) entry which is preliminary data.</text>
</comment>
<dbReference type="RefSeq" id="WP_165898980.1">
    <property type="nucleotide sequence ID" value="NZ_SLUI01000018.1"/>
</dbReference>
<keyword evidence="4" id="KW-0804">Transcription</keyword>
<evidence type="ECO:0000256" key="1">
    <source>
        <dbReference type="ARBA" id="ARBA00009437"/>
    </source>
</evidence>
<sequence>MEIHQLQYVVELAKQRNFTRAADEICVTQSTLSHQIAKLEDELDIKLFDRNSRIVFPTEAGEEFIHHAREVLATLEVARQSVLAYRKLLKGTLRIGVIASLGSIDYANMLAKFHQEHQGLNFEIVQEGTYSLLEKIRARDLDVAFVAVGPQEEDEDIAFYHLAYDDYVLAVPPGHVFAEREYIDLVEAAEEKFIFQPTSDRMHYTCMEACAQAGFKPQIVCQSNHAPTCLALISAGMGIGFFPREKISGQKHAVTIVKLKQPVQKNIVLAVGRNFSLSPAVVTFNRFVMNWVEGLGSGEE</sequence>
<comment type="similarity">
    <text evidence="1">Belongs to the LysR transcriptional regulatory family.</text>
</comment>
<name>A0A4R1PZ21_9FIRM</name>
<dbReference type="InterPro" id="IPR050950">
    <property type="entry name" value="HTH-type_LysR_regulators"/>
</dbReference>
<proteinExistence type="inferred from homology"/>
<dbReference type="Proteomes" id="UP000295063">
    <property type="component" value="Unassembled WGS sequence"/>
</dbReference>
<keyword evidence="3" id="KW-0238">DNA-binding</keyword>
<organism evidence="6 7">
    <name type="scientific">Anaerospora hongkongensis</name>
    <dbReference type="NCBI Taxonomy" id="244830"/>
    <lineage>
        <taxon>Bacteria</taxon>
        <taxon>Bacillati</taxon>
        <taxon>Bacillota</taxon>
        <taxon>Negativicutes</taxon>
        <taxon>Selenomonadales</taxon>
        <taxon>Sporomusaceae</taxon>
        <taxon>Anaerospora</taxon>
    </lineage>
</organism>
<dbReference type="InterPro" id="IPR000847">
    <property type="entry name" value="LysR_HTH_N"/>
</dbReference>
<keyword evidence="7" id="KW-1185">Reference proteome</keyword>
<dbReference type="InterPro" id="IPR036388">
    <property type="entry name" value="WH-like_DNA-bd_sf"/>
</dbReference>
<dbReference type="Gene3D" id="1.10.10.10">
    <property type="entry name" value="Winged helix-like DNA-binding domain superfamily/Winged helix DNA-binding domain"/>
    <property type="match status" value="1"/>
</dbReference>
<dbReference type="Gene3D" id="3.40.190.290">
    <property type="match status" value="1"/>
</dbReference>
<dbReference type="InterPro" id="IPR036390">
    <property type="entry name" value="WH_DNA-bd_sf"/>
</dbReference>
<dbReference type="GO" id="GO:0005829">
    <property type="term" value="C:cytosol"/>
    <property type="evidence" value="ECO:0007669"/>
    <property type="project" value="TreeGrafter"/>
</dbReference>
<dbReference type="Pfam" id="PF03466">
    <property type="entry name" value="LysR_substrate"/>
    <property type="match status" value="1"/>
</dbReference>
<evidence type="ECO:0000313" key="7">
    <source>
        <dbReference type="Proteomes" id="UP000295063"/>
    </source>
</evidence>
<feature type="domain" description="HTH lysR-type" evidence="5">
    <location>
        <begin position="1"/>
        <end position="58"/>
    </location>
</feature>
<evidence type="ECO:0000256" key="2">
    <source>
        <dbReference type="ARBA" id="ARBA00023015"/>
    </source>
</evidence>
<dbReference type="InterPro" id="IPR005119">
    <property type="entry name" value="LysR_subst-bd"/>
</dbReference>
<protein>
    <submittedName>
        <fullName evidence="6">LysR family transcriptional activator of glutamate synthase operon</fullName>
    </submittedName>
</protein>
<keyword evidence="2" id="KW-0805">Transcription regulation</keyword>
<dbReference type="PANTHER" id="PTHR30419">
    <property type="entry name" value="HTH-TYPE TRANSCRIPTIONAL REGULATOR YBHD"/>
    <property type="match status" value="1"/>
</dbReference>
<dbReference type="CDD" id="cd05466">
    <property type="entry name" value="PBP2_LTTR_substrate"/>
    <property type="match status" value="1"/>
</dbReference>
<dbReference type="PRINTS" id="PR00039">
    <property type="entry name" value="HTHLYSR"/>
</dbReference>
<dbReference type="EMBL" id="SLUI01000018">
    <property type="protein sequence ID" value="TCL33241.1"/>
    <property type="molecule type" value="Genomic_DNA"/>
</dbReference>
<dbReference type="AlphaFoldDB" id="A0A4R1PZ21"/>
<dbReference type="PROSITE" id="PS50931">
    <property type="entry name" value="HTH_LYSR"/>
    <property type="match status" value="1"/>
</dbReference>